<dbReference type="HOGENOM" id="CLU_021240_1_0_6"/>
<sequence>MYVSELHIQNFRIFESLKLSLNPGLNVLVGENNSGKTALIDAVRITLDTNSAEWTRITESDFHNSSDTFSIKLKFDGVTPDQARTFVEHLTHEERYEGVRHSVLYVTLTARRTDVIRRGSRLIRTELRSGINGDGLPIEREIRDYLSSTYLKPLRDAEAELSYGRGSRLAQILSSSKHFKRDGVHFEALLKGLIKANSEVKNNQGLKDNRSDIDRYVKELTFNTDKFDLSIQMLGSQEFDSLNTLERERAFQDILQRLSLVLDESKPMQGLGYSNILFMATELILLEQENSDFPLLLIEEPEAHLHPQLQMKLLKFIRDTYSDTKSATFQTILSTHSPNLASKAPLESMILVSNGSAFPLTKSETLLDSEDYVFLEKFLDVTKSNLFFAKSVLIVEGDGESILLPTISNLLGRPLENYGVSVVNVGNTAYTRYAKIFLRREALNGSISKIPIRVACLRDIDLWPKDADSNVNEVGFKTLKPRNKHFWLPRSDPDGETFGTAAFDKRKSLQSFEIMHEDVKLNLVDLQNTHVFVSDEWTFEYCLIRSGLAEDIYDLVKSKDDPAFADLPTEPEIRAIKIYGLIESRSLKTDVAYRLSQKLIEDYSGTEGKDRLLEKIPAYIKAAIAYVTEPFSSSPVVDETATAAAGTGSE</sequence>
<dbReference type="PANTHER" id="PTHR43581">
    <property type="entry name" value="ATP/GTP PHOSPHATASE"/>
    <property type="match status" value="1"/>
</dbReference>
<dbReference type="InterPro" id="IPR034139">
    <property type="entry name" value="TOPRIM_OLD"/>
</dbReference>
<dbReference type="eggNOG" id="COG1195">
    <property type="taxonomic scope" value="Bacteria"/>
</dbReference>
<protein>
    <submittedName>
        <fullName evidence="3">Chromosome condensation and segregation protein SMC2</fullName>
    </submittedName>
    <submittedName>
        <fullName evidence="4">SMC protein-like protein</fullName>
    </submittedName>
</protein>
<dbReference type="KEGG" id="saga:M5M_03000"/>
<organism evidence="3">
    <name type="scientific">Simiduia agarivorans (strain DSM 21679 / JCM 13881 / BCRC 17597 / SA1)</name>
    <dbReference type="NCBI Taxonomy" id="1117647"/>
    <lineage>
        <taxon>Bacteria</taxon>
        <taxon>Pseudomonadati</taxon>
        <taxon>Pseudomonadota</taxon>
        <taxon>Gammaproteobacteria</taxon>
        <taxon>Cellvibrionales</taxon>
        <taxon>Cellvibrionaceae</taxon>
        <taxon>Simiduia</taxon>
    </lineage>
</organism>
<accession>I3WB81</accession>
<feature type="domain" description="Endonuclease GajA/Old nuclease/RecF-like AAA" evidence="1">
    <location>
        <begin position="269"/>
        <end position="341"/>
    </location>
</feature>
<evidence type="ECO:0000313" key="3">
    <source>
        <dbReference type="EMBL" id="AFK93835.1"/>
    </source>
</evidence>
<evidence type="ECO:0000259" key="2">
    <source>
        <dbReference type="Pfam" id="PF20469"/>
    </source>
</evidence>
<keyword evidence="5" id="KW-1185">Reference proteome</keyword>
<evidence type="ECO:0000313" key="5">
    <source>
        <dbReference type="Proteomes" id="UP000000466"/>
    </source>
</evidence>
<feature type="domain" description="OLD protein-like TOPRIM" evidence="2">
    <location>
        <begin position="387"/>
        <end position="461"/>
    </location>
</feature>
<dbReference type="AlphaFoldDB" id="I3WB81"/>
<dbReference type="Proteomes" id="UP000000466">
    <property type="component" value="Chromosome"/>
</dbReference>
<proteinExistence type="predicted"/>
<dbReference type="InterPro" id="IPR041685">
    <property type="entry name" value="AAA_GajA/Old/RecF-like"/>
</dbReference>
<dbReference type="eggNOG" id="COG3593">
    <property type="taxonomic scope" value="Bacteria"/>
</dbReference>
<feature type="domain" description="Endonuclease GajA/Old nuclease/RecF-like AAA" evidence="1">
    <location>
        <begin position="1"/>
        <end position="239"/>
    </location>
</feature>
<dbReference type="InterPro" id="IPR027417">
    <property type="entry name" value="P-loop_NTPase"/>
</dbReference>
<reference evidence="4 5" key="2">
    <citation type="journal article" date="2013" name="Genome Announc.">
        <title>Complete genome sequence of Simiduia agarivorans SA1(T), a marine bacterium able to degrade a variety of polysaccharides.</title>
        <authorList>
            <person name="Lin S.Y."/>
            <person name="Shieh W.Y."/>
            <person name="Chen J.S."/>
            <person name="Tang S.L."/>
        </authorList>
    </citation>
    <scope>NUCLEOTIDE SEQUENCE [LARGE SCALE GENOMIC DNA]</scope>
    <source>
        <strain evidence="5">DSM 21679 / JCM 13881 / BCRC 17597 / SA1</strain>
        <strain evidence="4">SA1</strain>
    </source>
</reference>
<dbReference type="Pfam" id="PF13175">
    <property type="entry name" value="AAA_15"/>
    <property type="match status" value="2"/>
</dbReference>
<dbReference type="RefSeq" id="WP_015045984.1">
    <property type="nucleotide sequence ID" value="NC_018868.3"/>
</dbReference>
<evidence type="ECO:0000259" key="1">
    <source>
        <dbReference type="Pfam" id="PF13175"/>
    </source>
</evidence>
<evidence type="ECO:0000313" key="4">
    <source>
        <dbReference type="EMBL" id="AFU97811.1"/>
    </source>
</evidence>
<dbReference type="Pfam" id="PF20469">
    <property type="entry name" value="OLD-like_TOPRIM"/>
    <property type="match status" value="1"/>
</dbReference>
<dbReference type="STRING" id="1117647.M5M_03000"/>
<name>I3WB81_SIMAS</name>
<dbReference type="PANTHER" id="PTHR43581:SF4">
    <property type="entry name" value="ATP_GTP PHOSPHATASE"/>
    <property type="match status" value="1"/>
</dbReference>
<dbReference type="EMBL" id="JQ774468">
    <property type="protein sequence ID" value="AFK93835.1"/>
    <property type="molecule type" value="Genomic_DNA"/>
</dbReference>
<dbReference type="OrthoDB" id="3322489at2"/>
<gene>
    <name evidence="3" type="primary">smc2</name>
    <name evidence="4" type="ordered locus">M5M_03000</name>
</gene>
<reference evidence="3" key="1">
    <citation type="submission" date="2012-03" db="EMBL/GenBank/DDBJ databases">
        <title>Cell division relative genes in Simiduia agarivorans SA1.</title>
        <authorList>
            <person name="Lin S.Y."/>
            <person name="Shieh W.Y."/>
            <person name="Tang S.-L."/>
        </authorList>
    </citation>
    <scope>NUCLEOTIDE SEQUENCE</scope>
    <source>
        <strain evidence="3">SA1</strain>
    </source>
</reference>
<dbReference type="CDD" id="cd01026">
    <property type="entry name" value="TOPRIM_OLD"/>
    <property type="match status" value="1"/>
</dbReference>
<dbReference type="Gene3D" id="3.40.50.300">
    <property type="entry name" value="P-loop containing nucleotide triphosphate hydrolases"/>
    <property type="match status" value="1"/>
</dbReference>
<dbReference type="SUPFAM" id="SSF52540">
    <property type="entry name" value="P-loop containing nucleoside triphosphate hydrolases"/>
    <property type="match status" value="1"/>
</dbReference>
<dbReference type="InterPro" id="IPR051396">
    <property type="entry name" value="Bact_Antivir_Def_Nuclease"/>
</dbReference>
<dbReference type="EMBL" id="CP003746">
    <property type="protein sequence ID" value="AFU97811.1"/>
    <property type="molecule type" value="Genomic_DNA"/>
</dbReference>